<dbReference type="AlphaFoldDB" id="A0A4U5QV35"/>
<name>A0A4U5QV35_POPAL</name>
<organism evidence="1">
    <name type="scientific">Populus alba</name>
    <name type="common">White poplar</name>
    <dbReference type="NCBI Taxonomy" id="43335"/>
    <lineage>
        <taxon>Eukaryota</taxon>
        <taxon>Viridiplantae</taxon>
        <taxon>Streptophyta</taxon>
        <taxon>Embryophyta</taxon>
        <taxon>Tracheophyta</taxon>
        <taxon>Spermatophyta</taxon>
        <taxon>Magnoliopsida</taxon>
        <taxon>eudicotyledons</taxon>
        <taxon>Gunneridae</taxon>
        <taxon>Pentapetalae</taxon>
        <taxon>rosids</taxon>
        <taxon>fabids</taxon>
        <taxon>Malpighiales</taxon>
        <taxon>Salicaceae</taxon>
        <taxon>Saliceae</taxon>
        <taxon>Populus</taxon>
    </lineage>
</organism>
<gene>
    <name evidence="1" type="ORF">D5086_0000058370</name>
</gene>
<reference evidence="1" key="1">
    <citation type="submission" date="2018-10" db="EMBL/GenBank/DDBJ databases">
        <title>Population genomic analysis revealed the cold adaptation of white poplar.</title>
        <authorList>
            <person name="Liu Y.-J."/>
        </authorList>
    </citation>
    <scope>NUCLEOTIDE SEQUENCE [LARGE SCALE GENOMIC DNA]</scope>
    <source>
        <strain evidence="1">PAL-ZL1</strain>
    </source>
</reference>
<proteinExistence type="predicted"/>
<comment type="caution">
    <text evidence="1">The sequence shown here is derived from an EMBL/GenBank/DDBJ whole genome shotgun (WGS) entry which is preliminary data.</text>
</comment>
<sequence length="140" mass="15469">MRGRGRLAEGGNGGVLMRGKGYWRLGGSVTKISKAGGAAGGWLRLEDERMKKRWKARGAGVFFARLRGRKKRREKVGLGEKGLLVLWSDLCGGVVAEMEKNEGALAGGWLREKKKIRKIGATTSFRLGEKIRFYSFLCLP</sequence>
<dbReference type="EMBL" id="RCHU01000143">
    <property type="protein sequence ID" value="TKS12885.1"/>
    <property type="molecule type" value="Genomic_DNA"/>
</dbReference>
<accession>A0A4U5QV35</accession>
<evidence type="ECO:0000313" key="1">
    <source>
        <dbReference type="EMBL" id="TKS12885.1"/>
    </source>
</evidence>
<protein>
    <submittedName>
        <fullName evidence="1">Uncharacterized protein</fullName>
    </submittedName>
</protein>